<feature type="domain" description="G-protein coupled receptors family 1 profile" evidence="6">
    <location>
        <begin position="56"/>
        <end position="176"/>
    </location>
</feature>
<dbReference type="Gene3D" id="1.20.1070.10">
    <property type="entry name" value="Rhodopsin 7-helix transmembrane proteins"/>
    <property type="match status" value="1"/>
</dbReference>
<feature type="transmembrane region" description="Helical" evidence="5">
    <location>
        <begin position="166"/>
        <end position="183"/>
    </location>
</feature>
<dbReference type="GO" id="GO:0016020">
    <property type="term" value="C:membrane"/>
    <property type="evidence" value="ECO:0007669"/>
    <property type="project" value="UniProtKB-SubCell"/>
</dbReference>
<gene>
    <name evidence="7" type="ORF">ANCCEY_06937</name>
</gene>
<keyword evidence="3 5" id="KW-1133">Transmembrane helix</keyword>
<feature type="transmembrane region" description="Helical" evidence="5">
    <location>
        <begin position="128"/>
        <end position="146"/>
    </location>
</feature>
<keyword evidence="2 5" id="KW-0812">Transmembrane</keyword>
<dbReference type="SUPFAM" id="SSF81321">
    <property type="entry name" value="Family A G protein-coupled receptor-like"/>
    <property type="match status" value="1"/>
</dbReference>
<dbReference type="PANTHER" id="PTHR47023">
    <property type="entry name" value="SEX PEPTIDE RECEPTOR"/>
    <property type="match status" value="1"/>
</dbReference>
<feature type="transmembrane region" description="Helical" evidence="5">
    <location>
        <begin position="41"/>
        <end position="64"/>
    </location>
</feature>
<protein>
    <recommendedName>
        <fullName evidence="6">G-protein coupled receptors family 1 profile domain-containing protein</fullName>
    </recommendedName>
</protein>
<dbReference type="Pfam" id="PF10324">
    <property type="entry name" value="7TM_GPCR_Srw"/>
    <property type="match status" value="1"/>
</dbReference>
<proteinExistence type="predicted"/>
<keyword evidence="8" id="KW-1185">Reference proteome</keyword>
<feature type="transmembrane region" description="Helical" evidence="5">
    <location>
        <begin position="222"/>
        <end position="248"/>
    </location>
</feature>
<dbReference type="InterPro" id="IPR017452">
    <property type="entry name" value="GPCR_Rhodpsn_7TM"/>
</dbReference>
<evidence type="ECO:0000256" key="3">
    <source>
        <dbReference type="ARBA" id="ARBA00022989"/>
    </source>
</evidence>
<dbReference type="InterPro" id="IPR000276">
    <property type="entry name" value="GPCR_Rhodpsn"/>
</dbReference>
<evidence type="ECO:0000256" key="1">
    <source>
        <dbReference type="ARBA" id="ARBA00004370"/>
    </source>
</evidence>
<evidence type="ECO:0000256" key="5">
    <source>
        <dbReference type="SAM" id="Phobius"/>
    </source>
</evidence>
<dbReference type="InterPro" id="IPR053071">
    <property type="entry name" value="GPCR1-related_rcpt"/>
</dbReference>
<dbReference type="PANTHER" id="PTHR47023:SF5">
    <property type="entry name" value="SEX PEPTIDE RECEPTOR-RELATED PROTEIN 2"/>
    <property type="match status" value="1"/>
</dbReference>
<evidence type="ECO:0000256" key="4">
    <source>
        <dbReference type="ARBA" id="ARBA00023136"/>
    </source>
</evidence>
<organism evidence="7 8">
    <name type="scientific">Ancylostoma ceylanicum</name>
    <dbReference type="NCBI Taxonomy" id="53326"/>
    <lineage>
        <taxon>Eukaryota</taxon>
        <taxon>Metazoa</taxon>
        <taxon>Ecdysozoa</taxon>
        <taxon>Nematoda</taxon>
        <taxon>Chromadorea</taxon>
        <taxon>Rhabditida</taxon>
        <taxon>Rhabditina</taxon>
        <taxon>Rhabditomorpha</taxon>
        <taxon>Strongyloidea</taxon>
        <taxon>Ancylostomatidae</taxon>
        <taxon>Ancylostomatinae</taxon>
        <taxon>Ancylostoma</taxon>
    </lineage>
</organism>
<dbReference type="EMBL" id="KE124962">
    <property type="protein sequence ID" value="EPB73975.1"/>
    <property type="molecule type" value="Genomic_DNA"/>
</dbReference>
<accession>A0A0D6LPI7</accession>
<dbReference type="CDD" id="cd14978">
    <property type="entry name" value="7tmA_FMRFamide_R-like"/>
    <property type="match status" value="1"/>
</dbReference>
<dbReference type="AlphaFoldDB" id="A0A0D6LPI7"/>
<sequence>MLDSGNECREFHSYYDGCTEVCVEDRYLLPLFHHQHLEQVVYGQIFPTLVVFAVLANVAVALVLSKKNMVSPTNVVLKYMAIAELLVGIVPLPWTIFFYTMGNYNNTSNLELWWCYLNKFSMDAFPPVFHNIAMWLTVLLAGQRYVSISYPLHSRGISNVSNVRRATLVIAIVSLICGLPKSFDYFYETVEGWLFTRGRWKYTRERRPEEAARQRDSNSTSLMLVAIVSLFLVVNVPQAAFMGVLCVCETFSIRLSLLEGKFPAVFLLASNMLVMPLHEGSWKKSTADEWSNRRIEMYTELLSWRATRITFLHNLNQIGFYCTE</sequence>
<evidence type="ECO:0000313" key="7">
    <source>
        <dbReference type="EMBL" id="EPB73975.1"/>
    </source>
</evidence>
<dbReference type="Proteomes" id="UP000054495">
    <property type="component" value="Unassembled WGS sequence"/>
</dbReference>
<reference evidence="7 8" key="1">
    <citation type="submission" date="2013-05" db="EMBL/GenBank/DDBJ databases">
        <title>Draft genome of the parasitic nematode Anyclostoma ceylanicum.</title>
        <authorList>
            <person name="Mitreva M."/>
        </authorList>
    </citation>
    <scope>NUCLEOTIDE SEQUENCE [LARGE SCALE GENOMIC DNA]</scope>
</reference>
<keyword evidence="4 5" id="KW-0472">Membrane</keyword>
<dbReference type="GO" id="GO:0008528">
    <property type="term" value="F:G protein-coupled peptide receptor activity"/>
    <property type="evidence" value="ECO:0007669"/>
    <property type="project" value="InterPro"/>
</dbReference>
<evidence type="ECO:0000259" key="6">
    <source>
        <dbReference type="PROSITE" id="PS50262"/>
    </source>
</evidence>
<evidence type="ECO:0000256" key="2">
    <source>
        <dbReference type="ARBA" id="ARBA00022692"/>
    </source>
</evidence>
<dbReference type="PRINTS" id="PR00237">
    <property type="entry name" value="GPCRRHODOPSN"/>
</dbReference>
<dbReference type="InterPro" id="IPR019427">
    <property type="entry name" value="7TM_GPCR_serpentine_rcpt_Srw"/>
</dbReference>
<dbReference type="PROSITE" id="PS50262">
    <property type="entry name" value="G_PROTEIN_RECEP_F1_2"/>
    <property type="match status" value="1"/>
</dbReference>
<name>A0A0D6LPI7_9BILA</name>
<comment type="subcellular location">
    <subcellularLocation>
        <location evidence="1">Membrane</location>
    </subcellularLocation>
</comment>
<feature type="transmembrane region" description="Helical" evidence="5">
    <location>
        <begin position="76"/>
        <end position="99"/>
    </location>
</feature>
<evidence type="ECO:0000313" key="8">
    <source>
        <dbReference type="Proteomes" id="UP000054495"/>
    </source>
</evidence>